<dbReference type="Proteomes" id="UP000203261">
    <property type="component" value="Segment"/>
</dbReference>
<organism evidence="1 2">
    <name type="scientific">Bacillus phage SP-15</name>
    <dbReference type="NCBI Taxonomy" id="1792032"/>
    <lineage>
        <taxon>Viruses</taxon>
        <taxon>Duplodnaviria</taxon>
        <taxon>Heunggongvirae</taxon>
        <taxon>Uroviricota</taxon>
        <taxon>Caudoviricetes</taxon>
        <taxon>Thornevirus</taxon>
        <taxon>Thornevirus SP15</taxon>
    </lineage>
</organism>
<dbReference type="KEGG" id="vg:29125276"/>
<protein>
    <submittedName>
        <fullName evidence="1">Uncharacterized protein</fullName>
    </submittedName>
</protein>
<evidence type="ECO:0000313" key="2">
    <source>
        <dbReference type="Proteomes" id="UP000203261"/>
    </source>
</evidence>
<dbReference type="GeneID" id="29125276"/>
<sequence>MVKITNENIDEIFDAIPGAKYSNMLGYKIWIDQDERMRRRVNAFSPKIGHSYCTVPTGKWNYDGFLQLGIVTSNRFTDKVCLNVNMEDCGYQGTWVLLDTSKFVEMFGFEPRLARPFELKSFIDVQNGASDIRYLGRRDYDSKSTIKGFIRVRK</sequence>
<accession>A0A127AWE8</accession>
<keyword evidence="2" id="KW-1185">Reference proteome</keyword>
<evidence type="ECO:0000313" key="1">
    <source>
        <dbReference type="EMBL" id="AMM44907.1"/>
    </source>
</evidence>
<dbReference type="EMBL" id="KT624200">
    <property type="protein sequence ID" value="AMM44907.1"/>
    <property type="molecule type" value="Genomic_DNA"/>
</dbReference>
<reference evidence="1 2" key="1">
    <citation type="submission" date="2015-08" db="EMBL/GenBank/DDBJ databases">
        <authorList>
            <person name="Babu N.S."/>
            <person name="Beckwith C.J."/>
            <person name="Beseler K.G."/>
            <person name="Brison A."/>
            <person name="Carone J.V."/>
            <person name="Caskin T.P."/>
            <person name="Diamond M."/>
            <person name="Durham M.E."/>
            <person name="Foxe J.M."/>
            <person name="Go M."/>
            <person name="Henderson B.A."/>
            <person name="Jones I.B."/>
            <person name="McGettigan J.A."/>
            <person name="Micheletti S.J."/>
            <person name="Nasrallah M.E."/>
            <person name="Ortiz D."/>
            <person name="Piller C.R."/>
            <person name="Privatt S.R."/>
            <person name="Schneider S.L."/>
            <person name="Sharp S."/>
            <person name="Smith T.C."/>
            <person name="Stanton J.D."/>
            <person name="Ullery H.E."/>
            <person name="Wilson R.J."/>
            <person name="Serrano M.G."/>
            <person name="Buck G."/>
            <person name="Lee V."/>
            <person name="Wang Y."/>
            <person name="Carvalho R."/>
            <person name="Voegtly L."/>
            <person name="Shi R."/>
            <person name="Duckworth R."/>
            <person name="Johnson A."/>
            <person name="Loviza R."/>
            <person name="Walstead R."/>
            <person name="Shah Z."/>
            <person name="Kiflezghi M."/>
            <person name="Wade K."/>
            <person name="Ball S.L."/>
            <person name="Bradley K.W."/>
            <person name="Asai D.J."/>
            <person name="Bowman C.A."/>
            <person name="Russell D.A."/>
            <person name="Pope W.H."/>
            <person name="Jacobs-Sera D."/>
            <person name="Hendrix R.W."/>
            <person name="Hatfull G.F."/>
        </authorList>
    </citation>
    <scope>NUCLEOTIDE SEQUENCE [LARGE SCALE GENOMIC DNA]</scope>
</reference>
<dbReference type="RefSeq" id="YP_009302496.1">
    <property type="nucleotide sequence ID" value="NC_031245.1"/>
</dbReference>
<name>A0A127AWE8_9CAUD</name>
<gene>
    <name evidence="1" type="ORF">SP15_108</name>
</gene>
<proteinExistence type="predicted"/>